<keyword evidence="2" id="KW-1185">Reference proteome</keyword>
<proteinExistence type="predicted"/>
<reference evidence="1" key="1">
    <citation type="journal article" date="2013" name="Genome Announc.">
        <title>Draft Genome Sequence of Agarivorans albus Strain MKT 106T, an Agarolytic Marine Bacterium.</title>
        <authorList>
            <person name="Yasuike M."/>
            <person name="Nakamura Y."/>
            <person name="Kai W."/>
            <person name="Fujiwara A."/>
            <person name="Fukui Y."/>
            <person name="Satomi M."/>
            <person name="Sano M."/>
        </authorList>
    </citation>
    <scope>NUCLEOTIDE SEQUENCE [LARGE SCALE GENOMIC DNA]</scope>
</reference>
<dbReference type="EMBL" id="BARX01000044">
    <property type="protein sequence ID" value="GAD04137.1"/>
    <property type="molecule type" value="Genomic_DNA"/>
</dbReference>
<accession>R9PRW3</accession>
<gene>
    <name evidence="1" type="ORF">AALB_4217</name>
</gene>
<dbReference type="STRING" id="1331007.AALB_4217"/>
<sequence>MIQFKVPGTALELPKVWESLLEQNASGARVLSQEDFLKEFGQ</sequence>
<comment type="caution">
    <text evidence="1">The sequence shown here is derived from an EMBL/GenBank/DDBJ whole genome shotgun (WGS) entry which is preliminary data.</text>
</comment>
<evidence type="ECO:0000313" key="1">
    <source>
        <dbReference type="EMBL" id="GAD04137.1"/>
    </source>
</evidence>
<dbReference type="Proteomes" id="UP000014461">
    <property type="component" value="Unassembled WGS sequence"/>
</dbReference>
<protein>
    <submittedName>
        <fullName evidence="1">Uncharacterized protein</fullName>
    </submittedName>
</protein>
<dbReference type="AlphaFoldDB" id="R9PRW3"/>
<evidence type="ECO:0000313" key="2">
    <source>
        <dbReference type="Proteomes" id="UP000014461"/>
    </source>
</evidence>
<name>R9PRW3_AGAAL</name>
<organism evidence="1 2">
    <name type="scientific">Agarivorans albus MKT 106</name>
    <dbReference type="NCBI Taxonomy" id="1331007"/>
    <lineage>
        <taxon>Bacteria</taxon>
        <taxon>Pseudomonadati</taxon>
        <taxon>Pseudomonadota</taxon>
        <taxon>Gammaproteobacteria</taxon>
        <taxon>Alteromonadales</taxon>
        <taxon>Alteromonadaceae</taxon>
        <taxon>Agarivorans</taxon>
    </lineage>
</organism>